<dbReference type="Proteomes" id="UP000079169">
    <property type="component" value="Unplaced"/>
</dbReference>
<dbReference type="GeneID" id="103507207"/>
<dbReference type="InterPro" id="IPR035441">
    <property type="entry name" value="TFIIS/LEDGF_dom_sf"/>
</dbReference>
<organism evidence="7 8">
    <name type="scientific">Diaphorina citri</name>
    <name type="common">Asian citrus psyllid</name>
    <dbReference type="NCBI Taxonomy" id="121845"/>
    <lineage>
        <taxon>Eukaryota</taxon>
        <taxon>Metazoa</taxon>
        <taxon>Ecdysozoa</taxon>
        <taxon>Arthropoda</taxon>
        <taxon>Hexapoda</taxon>
        <taxon>Insecta</taxon>
        <taxon>Pterygota</taxon>
        <taxon>Neoptera</taxon>
        <taxon>Paraneoptera</taxon>
        <taxon>Hemiptera</taxon>
        <taxon>Sternorrhyncha</taxon>
        <taxon>Psylloidea</taxon>
        <taxon>Psyllidae</taxon>
        <taxon>Diaphorininae</taxon>
        <taxon>Diaphorina</taxon>
    </lineage>
</organism>
<dbReference type="Gene3D" id="2.30.30.140">
    <property type="match status" value="1"/>
</dbReference>
<comment type="similarity">
    <text evidence="2">Belongs to the HDGF family.</text>
</comment>
<feature type="region of interest" description="Disordered" evidence="5">
    <location>
        <begin position="129"/>
        <end position="300"/>
    </location>
</feature>
<dbReference type="PaxDb" id="121845-A0A3Q0ITF2"/>
<dbReference type="PROSITE" id="PS50812">
    <property type="entry name" value="PWWP"/>
    <property type="match status" value="1"/>
</dbReference>
<evidence type="ECO:0000259" key="6">
    <source>
        <dbReference type="PROSITE" id="PS50812"/>
    </source>
</evidence>
<gene>
    <name evidence="8" type="primary">LOC103507207</name>
</gene>
<feature type="compositionally biased region" description="Polar residues" evidence="5">
    <location>
        <begin position="270"/>
        <end position="281"/>
    </location>
</feature>
<evidence type="ECO:0000313" key="7">
    <source>
        <dbReference type="Proteomes" id="UP000079169"/>
    </source>
</evidence>
<feature type="compositionally biased region" description="Polar residues" evidence="5">
    <location>
        <begin position="250"/>
        <end position="262"/>
    </location>
</feature>
<keyword evidence="3" id="KW-0175">Coiled coil</keyword>
<evidence type="ECO:0000256" key="4">
    <source>
        <dbReference type="ARBA" id="ARBA00023242"/>
    </source>
</evidence>
<dbReference type="RefSeq" id="XP_026677928.1">
    <property type="nucleotide sequence ID" value="XM_026822127.1"/>
</dbReference>
<name>A0A3Q0ITF2_DIACI</name>
<dbReference type="Pfam" id="PF00855">
    <property type="entry name" value="PWWP"/>
    <property type="match status" value="1"/>
</dbReference>
<dbReference type="InterPro" id="IPR036218">
    <property type="entry name" value="HIVI-bd_sf"/>
</dbReference>
<dbReference type="SUPFAM" id="SSF63748">
    <property type="entry name" value="Tudor/PWWP/MBT"/>
    <property type="match status" value="1"/>
</dbReference>
<dbReference type="STRING" id="121845.A0A3Q0ITF2"/>
<protein>
    <submittedName>
        <fullName evidence="8">Hepatoma-derived growth factor-like</fullName>
    </submittedName>
</protein>
<keyword evidence="4" id="KW-0539">Nucleus</keyword>
<accession>A0A3Q0ITF2</accession>
<dbReference type="SUPFAM" id="SSF140576">
    <property type="entry name" value="HIV integrase-binding domain"/>
    <property type="match status" value="1"/>
</dbReference>
<dbReference type="PANTHER" id="PTHR12550:SF70">
    <property type="entry name" value="JIL-1 ANCHORING AND STABILIZING PROTEIN, ISOFORM A"/>
    <property type="match status" value="1"/>
</dbReference>
<evidence type="ECO:0000256" key="1">
    <source>
        <dbReference type="ARBA" id="ARBA00004123"/>
    </source>
</evidence>
<feature type="domain" description="PWWP" evidence="6">
    <location>
        <begin position="25"/>
        <end position="68"/>
    </location>
</feature>
<proteinExistence type="inferred from homology"/>
<evidence type="ECO:0000256" key="5">
    <source>
        <dbReference type="SAM" id="MobiDB-lite"/>
    </source>
</evidence>
<dbReference type="CDD" id="cd05834">
    <property type="entry name" value="PWWP_HRP"/>
    <property type="match status" value="1"/>
</dbReference>
<feature type="compositionally biased region" description="Basic and acidic residues" evidence="5">
    <location>
        <begin position="223"/>
        <end position="237"/>
    </location>
</feature>
<evidence type="ECO:0000313" key="8">
    <source>
        <dbReference type="RefSeq" id="XP_026677928.1"/>
    </source>
</evidence>
<dbReference type="AlphaFoldDB" id="A0A3Q0ITF2"/>
<dbReference type="GO" id="GO:0005634">
    <property type="term" value="C:nucleus"/>
    <property type="evidence" value="ECO:0007669"/>
    <property type="project" value="UniProtKB-SubCell"/>
</dbReference>
<reference evidence="8" key="1">
    <citation type="submission" date="2025-08" db="UniProtKB">
        <authorList>
            <consortium name="RefSeq"/>
        </authorList>
    </citation>
    <scope>IDENTIFICATION</scope>
</reference>
<evidence type="ECO:0000256" key="2">
    <source>
        <dbReference type="ARBA" id="ARBA00005309"/>
    </source>
</evidence>
<evidence type="ECO:0000256" key="3">
    <source>
        <dbReference type="ARBA" id="ARBA00023054"/>
    </source>
</evidence>
<dbReference type="InterPro" id="IPR021567">
    <property type="entry name" value="LEDGF_IBD"/>
</dbReference>
<dbReference type="PANTHER" id="PTHR12550">
    <property type="entry name" value="HEPATOMA-DERIVED GROWTH FACTOR-RELATED"/>
    <property type="match status" value="1"/>
</dbReference>
<feature type="compositionally biased region" description="Acidic residues" evidence="5">
    <location>
        <begin position="149"/>
        <end position="163"/>
    </location>
</feature>
<comment type="subcellular location">
    <subcellularLocation>
        <location evidence="1">Nucleus</location>
    </subcellularLocation>
</comment>
<dbReference type="Pfam" id="PF11467">
    <property type="entry name" value="LEDGF"/>
    <property type="match status" value="1"/>
</dbReference>
<dbReference type="InterPro" id="IPR000313">
    <property type="entry name" value="PWWP_dom"/>
</dbReference>
<keyword evidence="7" id="KW-1185">Reference proteome</keyword>
<sequence length="364" mass="41042">MAPLKRKSNAASDKYGSSEKRDFHVYDKVFARLRGYPPWPAKITNIKVDAKSKSLKSKCEVYFYGSNQIGQCAFTDIHDYEANKERFKDICQSSKNLKNTFQLALEEIENDNGPLLDEMEDGSVQKISFDDSVEESTPQTKKQKRNESVEENDNGPLLDEMEDGSVQKISFDDSVEESTLQTKKQKMNESVEESTPKSKKKRSVGSRKEETVTNVEPYEEDVVNERAEDSERQDVSSDKTQPNLDDEDSPANNDTPKPSSSKTRPRRKTASTTPQHTSTARPASPPVQIEKAPAPTIPMSKYDDLRTECSLLALENSIKESLTLNRVDFAQALSALNSIVGLKVTRLMLKKNPEVMDTIRKCQR</sequence>
<dbReference type="KEGG" id="dci:103507207"/>
<dbReference type="Gene3D" id="1.20.930.10">
    <property type="entry name" value="Conserved domain common to transcription factors TFIIS, elongin A, CRSP70"/>
    <property type="match status" value="1"/>
</dbReference>